<comment type="caution">
    <text evidence="2">The sequence shown here is derived from an EMBL/GenBank/DDBJ whole genome shotgun (WGS) entry which is preliminary data.</text>
</comment>
<dbReference type="EMBL" id="CAKOGL010000017">
    <property type="protein sequence ID" value="CAH2097064.1"/>
    <property type="molecule type" value="Genomic_DNA"/>
</dbReference>
<evidence type="ECO:0000313" key="3">
    <source>
        <dbReference type="Proteomes" id="UP001153954"/>
    </source>
</evidence>
<evidence type="ECO:0000256" key="1">
    <source>
        <dbReference type="ARBA" id="ARBA00004123"/>
    </source>
</evidence>
<dbReference type="Proteomes" id="UP001153954">
    <property type="component" value="Unassembled WGS sequence"/>
</dbReference>
<protein>
    <recommendedName>
        <fullName evidence="4">Transposase</fullName>
    </recommendedName>
</protein>
<gene>
    <name evidence="2" type="ORF">EEDITHA_LOCUS12332</name>
</gene>
<dbReference type="GO" id="GO:0005634">
    <property type="term" value="C:nucleus"/>
    <property type="evidence" value="ECO:0007669"/>
    <property type="project" value="UniProtKB-SubCell"/>
</dbReference>
<dbReference type="InterPro" id="IPR009057">
    <property type="entry name" value="Homeodomain-like_sf"/>
</dbReference>
<dbReference type="AlphaFoldDB" id="A0AAU9UE86"/>
<name>A0AAU9UE86_EUPED</name>
<sequence>MNGEKGKEDINSKKFVKKWIKRYKQTKNVDNFPERGRTRVTNSKQDKEIVTLFEKNSTLRLRETKFKLAKKGIYVSLNTIRRHLHEAKLSYRSTSSKPLRQII</sequence>
<accession>A0AAU9UE86</accession>
<dbReference type="SUPFAM" id="SSF46689">
    <property type="entry name" value="Homeodomain-like"/>
    <property type="match status" value="1"/>
</dbReference>
<proteinExistence type="predicted"/>
<evidence type="ECO:0008006" key="4">
    <source>
        <dbReference type="Google" id="ProtNLM"/>
    </source>
</evidence>
<keyword evidence="3" id="KW-1185">Reference proteome</keyword>
<reference evidence="2" key="1">
    <citation type="submission" date="2022-03" db="EMBL/GenBank/DDBJ databases">
        <authorList>
            <person name="Tunstrom K."/>
        </authorList>
    </citation>
    <scope>NUCLEOTIDE SEQUENCE</scope>
</reference>
<organism evidence="2 3">
    <name type="scientific">Euphydryas editha</name>
    <name type="common">Edith's checkerspot</name>
    <dbReference type="NCBI Taxonomy" id="104508"/>
    <lineage>
        <taxon>Eukaryota</taxon>
        <taxon>Metazoa</taxon>
        <taxon>Ecdysozoa</taxon>
        <taxon>Arthropoda</taxon>
        <taxon>Hexapoda</taxon>
        <taxon>Insecta</taxon>
        <taxon>Pterygota</taxon>
        <taxon>Neoptera</taxon>
        <taxon>Endopterygota</taxon>
        <taxon>Lepidoptera</taxon>
        <taxon>Glossata</taxon>
        <taxon>Ditrysia</taxon>
        <taxon>Papilionoidea</taxon>
        <taxon>Nymphalidae</taxon>
        <taxon>Nymphalinae</taxon>
        <taxon>Euphydryas</taxon>
    </lineage>
</organism>
<comment type="subcellular location">
    <subcellularLocation>
        <location evidence="1">Nucleus</location>
    </subcellularLocation>
</comment>
<evidence type="ECO:0000313" key="2">
    <source>
        <dbReference type="EMBL" id="CAH2097064.1"/>
    </source>
</evidence>